<organism evidence="1 2">
    <name type="scientific">Diversispora eburnea</name>
    <dbReference type="NCBI Taxonomy" id="1213867"/>
    <lineage>
        <taxon>Eukaryota</taxon>
        <taxon>Fungi</taxon>
        <taxon>Fungi incertae sedis</taxon>
        <taxon>Mucoromycota</taxon>
        <taxon>Glomeromycotina</taxon>
        <taxon>Glomeromycetes</taxon>
        <taxon>Diversisporales</taxon>
        <taxon>Diversisporaceae</taxon>
        <taxon>Diversispora</taxon>
    </lineage>
</organism>
<dbReference type="EMBL" id="CAJVPK010002141">
    <property type="protein sequence ID" value="CAG8607057.1"/>
    <property type="molecule type" value="Genomic_DNA"/>
</dbReference>
<accession>A0A9N9CN15</accession>
<sequence length="126" mass="13680">MSSSYDIGDNFECLVLSRPRHSLNPNFSRPSYAAWPENNLQRTGSASWPHGRLSLALFNRPMPGDRGKDITGTYHGFSVVIPSPNSFGGVRDFASVPCWAGGNYKPADFGGSKNELGKGLGFGREN</sequence>
<evidence type="ECO:0000313" key="2">
    <source>
        <dbReference type="Proteomes" id="UP000789706"/>
    </source>
</evidence>
<dbReference type="Proteomes" id="UP000789706">
    <property type="component" value="Unassembled WGS sequence"/>
</dbReference>
<keyword evidence="2" id="KW-1185">Reference proteome</keyword>
<comment type="caution">
    <text evidence="1">The sequence shown here is derived from an EMBL/GenBank/DDBJ whole genome shotgun (WGS) entry which is preliminary data.</text>
</comment>
<name>A0A9N9CN15_9GLOM</name>
<dbReference type="OrthoDB" id="10529415at2759"/>
<dbReference type="AlphaFoldDB" id="A0A9N9CN15"/>
<gene>
    <name evidence="1" type="ORF">DEBURN_LOCUS9796</name>
</gene>
<reference evidence="1" key="1">
    <citation type="submission" date="2021-06" db="EMBL/GenBank/DDBJ databases">
        <authorList>
            <person name="Kallberg Y."/>
            <person name="Tangrot J."/>
            <person name="Rosling A."/>
        </authorList>
    </citation>
    <scope>NUCLEOTIDE SEQUENCE</scope>
    <source>
        <strain evidence="1">AZ414A</strain>
    </source>
</reference>
<evidence type="ECO:0000313" key="1">
    <source>
        <dbReference type="EMBL" id="CAG8607057.1"/>
    </source>
</evidence>
<protein>
    <submittedName>
        <fullName evidence="1">8098_t:CDS:1</fullName>
    </submittedName>
</protein>
<proteinExistence type="predicted"/>